<accession>E9GFC2</accession>
<sequence length="539" mass="55833">MKSSKLNVLIFVTLAIVSIVSAQEVDGKDLELSETKFKKYYIQRHDSGHGGCDEGHEEVVKVKGKGSVQAPYLFQLLFYFSSPPTGSSYNVGGNDEGKGGKGKASGGGYSSGGEKSSGSGSGEQSSSAKGKAKTLYAHHKIWMVIMGTGVAVEVMVVVAMKTTRTTEEMVMDTVVVNENLNPKIMEIYVIHLNLVALSSLGYDSGAGKGSGSVKVKGVTKGKGTTSGYSSKSGSSGSGSGEEGSGGGEKNGNKGKIKRSVSVPNGQAYRVDKNVVNISISTISTRPVVVDGRKNNNKNSRREAPSGAGPKKERSSNGRRHIGTVIGNKGNSTASNGSLILRNGVSASNEKGHNDNGRRSIGTAIGGRSNSSPSSGVTIHGDRGNGRRSVGSVIGDKGNSSNGNKAQNSSGASNSERNNGGNAKRNIGSVIGERNNKDNGGKPTSVTGSINKGKENIENAKRNVVPGKGVSRGPISGPINGPINGPSGRVTVQAPGRAGGRVQPSPTFTRSQPLTIPPAKPHRNVPTHLQEIPYIDILFR</sequence>
<dbReference type="AlphaFoldDB" id="E9GFC2"/>
<evidence type="ECO:0000256" key="2">
    <source>
        <dbReference type="SAM" id="SignalP"/>
    </source>
</evidence>
<feature type="compositionally biased region" description="Polar residues" evidence="1">
    <location>
        <begin position="328"/>
        <end position="337"/>
    </location>
</feature>
<feature type="chain" id="PRO_5003240297" evidence="2">
    <location>
        <begin position="23"/>
        <end position="539"/>
    </location>
</feature>
<feature type="compositionally biased region" description="Low complexity" evidence="1">
    <location>
        <begin position="470"/>
        <end position="488"/>
    </location>
</feature>
<feature type="region of interest" description="Disordered" evidence="1">
    <location>
        <begin position="206"/>
        <end position="264"/>
    </location>
</feature>
<name>E9GFC2_DAPPU</name>
<dbReference type="OrthoDB" id="6381717at2759"/>
<dbReference type="InParanoid" id="E9GFC2"/>
<feature type="compositionally biased region" description="Low complexity" evidence="1">
    <location>
        <begin position="211"/>
        <end position="234"/>
    </location>
</feature>
<keyword evidence="2" id="KW-0732">Signal</keyword>
<dbReference type="HOGENOM" id="CLU_505546_0_0_1"/>
<evidence type="ECO:0000256" key="1">
    <source>
        <dbReference type="SAM" id="MobiDB-lite"/>
    </source>
</evidence>
<feature type="compositionally biased region" description="Polar residues" evidence="1">
    <location>
        <begin position="367"/>
        <end position="376"/>
    </location>
</feature>
<gene>
    <name evidence="3" type="ORF">DAPPUDRAFT_224075</name>
</gene>
<reference evidence="3 4" key="1">
    <citation type="journal article" date="2011" name="Science">
        <title>The ecoresponsive genome of Daphnia pulex.</title>
        <authorList>
            <person name="Colbourne J.K."/>
            <person name="Pfrender M.E."/>
            <person name="Gilbert D."/>
            <person name="Thomas W.K."/>
            <person name="Tucker A."/>
            <person name="Oakley T.H."/>
            <person name="Tokishita S."/>
            <person name="Aerts A."/>
            <person name="Arnold G.J."/>
            <person name="Basu M.K."/>
            <person name="Bauer D.J."/>
            <person name="Caceres C.E."/>
            <person name="Carmel L."/>
            <person name="Casola C."/>
            <person name="Choi J.H."/>
            <person name="Detter J.C."/>
            <person name="Dong Q."/>
            <person name="Dusheyko S."/>
            <person name="Eads B.D."/>
            <person name="Frohlich T."/>
            <person name="Geiler-Samerotte K.A."/>
            <person name="Gerlach D."/>
            <person name="Hatcher P."/>
            <person name="Jogdeo S."/>
            <person name="Krijgsveld J."/>
            <person name="Kriventseva E.V."/>
            <person name="Kultz D."/>
            <person name="Laforsch C."/>
            <person name="Lindquist E."/>
            <person name="Lopez J."/>
            <person name="Manak J.R."/>
            <person name="Muller J."/>
            <person name="Pangilinan J."/>
            <person name="Patwardhan R.P."/>
            <person name="Pitluck S."/>
            <person name="Pritham E.J."/>
            <person name="Rechtsteiner A."/>
            <person name="Rho M."/>
            <person name="Rogozin I.B."/>
            <person name="Sakarya O."/>
            <person name="Salamov A."/>
            <person name="Schaack S."/>
            <person name="Shapiro H."/>
            <person name="Shiga Y."/>
            <person name="Skalitzky C."/>
            <person name="Smith Z."/>
            <person name="Souvorov A."/>
            <person name="Sung W."/>
            <person name="Tang Z."/>
            <person name="Tsuchiya D."/>
            <person name="Tu H."/>
            <person name="Vos H."/>
            <person name="Wang M."/>
            <person name="Wolf Y.I."/>
            <person name="Yamagata H."/>
            <person name="Yamada T."/>
            <person name="Ye Y."/>
            <person name="Shaw J.R."/>
            <person name="Andrews J."/>
            <person name="Crease T.J."/>
            <person name="Tang H."/>
            <person name="Lucas S.M."/>
            <person name="Robertson H.M."/>
            <person name="Bork P."/>
            <person name="Koonin E.V."/>
            <person name="Zdobnov E.M."/>
            <person name="Grigoriev I.V."/>
            <person name="Lynch M."/>
            <person name="Boore J.L."/>
        </authorList>
    </citation>
    <scope>NUCLEOTIDE SEQUENCE [LARGE SCALE GENOMIC DNA]</scope>
</reference>
<dbReference type="Proteomes" id="UP000000305">
    <property type="component" value="Unassembled WGS sequence"/>
</dbReference>
<protein>
    <submittedName>
        <fullName evidence="3">Uncharacterized protein</fullName>
    </submittedName>
</protein>
<dbReference type="KEGG" id="dpx:DAPPUDRAFT_224075"/>
<feature type="signal peptide" evidence="2">
    <location>
        <begin position="1"/>
        <end position="22"/>
    </location>
</feature>
<evidence type="ECO:0000313" key="3">
    <source>
        <dbReference type="EMBL" id="EFX81615.1"/>
    </source>
</evidence>
<feature type="compositionally biased region" description="Polar residues" evidence="1">
    <location>
        <begin position="397"/>
        <end position="420"/>
    </location>
</feature>
<feature type="compositionally biased region" description="Basic and acidic residues" evidence="1">
    <location>
        <begin position="299"/>
        <end position="315"/>
    </location>
</feature>
<feature type="compositionally biased region" description="Polar residues" evidence="1">
    <location>
        <begin position="503"/>
        <end position="513"/>
    </location>
</feature>
<feature type="region of interest" description="Disordered" evidence="1">
    <location>
        <begin position="90"/>
        <end position="128"/>
    </location>
</feature>
<feature type="compositionally biased region" description="Basic and acidic residues" evidence="1">
    <location>
        <begin position="451"/>
        <end position="460"/>
    </location>
</feature>
<feature type="region of interest" description="Disordered" evidence="1">
    <location>
        <begin position="288"/>
        <end position="524"/>
    </location>
</feature>
<feature type="compositionally biased region" description="Low complexity" evidence="1">
    <location>
        <begin position="112"/>
        <end position="128"/>
    </location>
</feature>
<dbReference type="EMBL" id="GL732542">
    <property type="protein sequence ID" value="EFX81615.1"/>
    <property type="molecule type" value="Genomic_DNA"/>
</dbReference>
<feature type="compositionally biased region" description="Gly residues" evidence="1">
    <location>
        <begin position="235"/>
        <end position="249"/>
    </location>
</feature>
<organism evidence="3 4">
    <name type="scientific">Daphnia pulex</name>
    <name type="common">Water flea</name>
    <dbReference type="NCBI Taxonomy" id="6669"/>
    <lineage>
        <taxon>Eukaryota</taxon>
        <taxon>Metazoa</taxon>
        <taxon>Ecdysozoa</taxon>
        <taxon>Arthropoda</taxon>
        <taxon>Crustacea</taxon>
        <taxon>Branchiopoda</taxon>
        <taxon>Diplostraca</taxon>
        <taxon>Cladocera</taxon>
        <taxon>Anomopoda</taxon>
        <taxon>Daphniidae</taxon>
        <taxon>Daphnia</taxon>
    </lineage>
</organism>
<evidence type="ECO:0000313" key="4">
    <source>
        <dbReference type="Proteomes" id="UP000000305"/>
    </source>
</evidence>
<feature type="compositionally biased region" description="Gly residues" evidence="1">
    <location>
        <begin position="102"/>
        <end position="111"/>
    </location>
</feature>
<proteinExistence type="predicted"/>
<keyword evidence="4" id="KW-1185">Reference proteome</keyword>